<dbReference type="Proteomes" id="UP000070133">
    <property type="component" value="Unassembled WGS sequence"/>
</dbReference>
<proteinExistence type="inferred from homology"/>
<keyword evidence="7 9" id="KW-0503">Monooxygenase</keyword>
<evidence type="ECO:0000313" key="12">
    <source>
        <dbReference type="Proteomes" id="UP000070133"/>
    </source>
</evidence>
<protein>
    <submittedName>
        <fullName evidence="11">Uncharacterized protein</fullName>
    </submittedName>
</protein>
<dbReference type="EMBL" id="LFZN01000005">
    <property type="protein sequence ID" value="KXT06680.1"/>
    <property type="molecule type" value="Genomic_DNA"/>
</dbReference>
<sequence length="497" mass="56230">MQKSFLSEASTWSLAVIVAGIAILCGLLYHLAHLLFYHPLRSYPGPKLWAISRLPWHYYNIRGNLARKILDLHETYGPTVRIAPDELSYTSSQAWKKIYGQPKPEFMKCIDGRGIAPVIKQAHLRGIIAAEPEKHRRLRRAIAPAFSDRALSEQEVYLQDHSDNLVNHLRKACNDGAVDIVKWLSLATFDIMSDLAFGKPEGCLNNADQPWLSVLGARSKTIRWHQLTIYYGLDGLVNRFAPKSFTKSRQDHMRLTAAKVQQRTKSGAERKDFMSYILQNTTEPLSNAELTIMASAFIVAGSGTSARALSATVYYLCANSDVLSKITSEIRSAFDDQKAITIRSTARLPYLQACIDEAMRLHPPNPSTIPRWVPEHGEEIEGKWVPSGIAVGCHPLASGHAEWNFERPKEYIPGRWLDDNLKTEFAGDDKSSVQPFSFGPRSCIGRSLAYAEMRLILAKLLFVYDLQMDDLELNWTERQKSYLTWEQIPLMIRLSPR</sequence>
<dbReference type="InterPro" id="IPR036396">
    <property type="entry name" value="Cyt_P450_sf"/>
</dbReference>
<dbReference type="GO" id="GO:0016705">
    <property type="term" value="F:oxidoreductase activity, acting on paired donors, with incorporation or reduction of molecular oxygen"/>
    <property type="evidence" value="ECO:0007669"/>
    <property type="project" value="InterPro"/>
</dbReference>
<dbReference type="AlphaFoldDB" id="A0A139HW30"/>
<evidence type="ECO:0000256" key="9">
    <source>
        <dbReference type="RuleBase" id="RU000461"/>
    </source>
</evidence>
<dbReference type="GO" id="GO:0005506">
    <property type="term" value="F:iron ion binding"/>
    <property type="evidence" value="ECO:0007669"/>
    <property type="project" value="InterPro"/>
</dbReference>
<dbReference type="PRINTS" id="PR00385">
    <property type="entry name" value="P450"/>
</dbReference>
<reference evidence="11 12" key="1">
    <citation type="submission" date="2015-07" db="EMBL/GenBank/DDBJ databases">
        <title>Comparative genomics of the Sigatoka disease complex on banana suggests a link between parallel evolutionary changes in Pseudocercospora fijiensis and Pseudocercospora eumusae and increased virulence on the banana host.</title>
        <authorList>
            <person name="Chang T.-C."/>
            <person name="Salvucci A."/>
            <person name="Crous P.W."/>
            <person name="Stergiopoulos I."/>
        </authorList>
    </citation>
    <scope>NUCLEOTIDE SEQUENCE [LARGE SCALE GENOMIC DNA]</scope>
    <source>
        <strain evidence="11 12">CBS 114824</strain>
    </source>
</reference>
<dbReference type="InterPro" id="IPR002401">
    <property type="entry name" value="Cyt_P450_E_grp-I"/>
</dbReference>
<evidence type="ECO:0000313" key="11">
    <source>
        <dbReference type="EMBL" id="KXT06680.1"/>
    </source>
</evidence>
<comment type="cofactor">
    <cofactor evidence="1 8">
        <name>heme</name>
        <dbReference type="ChEBI" id="CHEBI:30413"/>
    </cofactor>
</comment>
<dbReference type="InterPro" id="IPR001128">
    <property type="entry name" value="Cyt_P450"/>
</dbReference>
<keyword evidence="3 8" id="KW-0349">Heme</keyword>
<keyword evidence="10" id="KW-1133">Transmembrane helix</keyword>
<evidence type="ECO:0000256" key="7">
    <source>
        <dbReference type="ARBA" id="ARBA00023033"/>
    </source>
</evidence>
<feature type="binding site" description="axial binding residue" evidence="8">
    <location>
        <position position="443"/>
    </location>
    <ligand>
        <name>heme</name>
        <dbReference type="ChEBI" id="CHEBI:30413"/>
    </ligand>
    <ligandPart>
        <name>Fe</name>
        <dbReference type="ChEBI" id="CHEBI:18248"/>
    </ligandPart>
</feature>
<dbReference type="STRING" id="321146.A0A139HW30"/>
<name>A0A139HW30_9PEZI</name>
<keyword evidence="10" id="KW-0472">Membrane</keyword>
<evidence type="ECO:0000256" key="1">
    <source>
        <dbReference type="ARBA" id="ARBA00001971"/>
    </source>
</evidence>
<dbReference type="CDD" id="cd11058">
    <property type="entry name" value="CYP60B-like"/>
    <property type="match status" value="1"/>
</dbReference>
<keyword evidence="4 8" id="KW-0479">Metal-binding</keyword>
<evidence type="ECO:0000256" key="6">
    <source>
        <dbReference type="ARBA" id="ARBA00023004"/>
    </source>
</evidence>
<evidence type="ECO:0000256" key="8">
    <source>
        <dbReference type="PIRSR" id="PIRSR602401-1"/>
    </source>
</evidence>
<dbReference type="PANTHER" id="PTHR24305">
    <property type="entry name" value="CYTOCHROME P450"/>
    <property type="match status" value="1"/>
</dbReference>
<evidence type="ECO:0000256" key="5">
    <source>
        <dbReference type="ARBA" id="ARBA00023002"/>
    </source>
</evidence>
<evidence type="ECO:0000256" key="4">
    <source>
        <dbReference type="ARBA" id="ARBA00022723"/>
    </source>
</evidence>
<evidence type="ECO:0000256" key="3">
    <source>
        <dbReference type="ARBA" id="ARBA00022617"/>
    </source>
</evidence>
<evidence type="ECO:0000256" key="2">
    <source>
        <dbReference type="ARBA" id="ARBA00010617"/>
    </source>
</evidence>
<feature type="transmembrane region" description="Helical" evidence="10">
    <location>
        <begin position="12"/>
        <end position="37"/>
    </location>
</feature>
<accession>A0A139HW30</accession>
<dbReference type="PANTHER" id="PTHR24305:SF230">
    <property type="entry name" value="P450, PUTATIVE (EUROFUNG)-RELATED"/>
    <property type="match status" value="1"/>
</dbReference>
<dbReference type="SUPFAM" id="SSF48264">
    <property type="entry name" value="Cytochrome P450"/>
    <property type="match status" value="1"/>
</dbReference>
<keyword evidence="10" id="KW-0812">Transmembrane</keyword>
<dbReference type="PROSITE" id="PS00086">
    <property type="entry name" value="CYTOCHROME_P450"/>
    <property type="match status" value="1"/>
</dbReference>
<comment type="similarity">
    <text evidence="2 9">Belongs to the cytochrome P450 family.</text>
</comment>
<dbReference type="OrthoDB" id="1470350at2759"/>
<dbReference type="PRINTS" id="PR00463">
    <property type="entry name" value="EP450I"/>
</dbReference>
<dbReference type="InterPro" id="IPR050121">
    <property type="entry name" value="Cytochrome_P450_monoxygenase"/>
</dbReference>
<dbReference type="Gene3D" id="1.10.630.10">
    <property type="entry name" value="Cytochrome P450"/>
    <property type="match status" value="1"/>
</dbReference>
<dbReference type="GO" id="GO:0004497">
    <property type="term" value="F:monooxygenase activity"/>
    <property type="evidence" value="ECO:0007669"/>
    <property type="project" value="UniProtKB-KW"/>
</dbReference>
<dbReference type="GO" id="GO:0020037">
    <property type="term" value="F:heme binding"/>
    <property type="evidence" value="ECO:0007669"/>
    <property type="project" value="InterPro"/>
</dbReference>
<organism evidence="11 12">
    <name type="scientific">Pseudocercospora eumusae</name>
    <dbReference type="NCBI Taxonomy" id="321146"/>
    <lineage>
        <taxon>Eukaryota</taxon>
        <taxon>Fungi</taxon>
        <taxon>Dikarya</taxon>
        <taxon>Ascomycota</taxon>
        <taxon>Pezizomycotina</taxon>
        <taxon>Dothideomycetes</taxon>
        <taxon>Dothideomycetidae</taxon>
        <taxon>Mycosphaerellales</taxon>
        <taxon>Mycosphaerellaceae</taxon>
        <taxon>Pseudocercospora</taxon>
    </lineage>
</organism>
<comment type="caution">
    <text evidence="11">The sequence shown here is derived from an EMBL/GenBank/DDBJ whole genome shotgun (WGS) entry which is preliminary data.</text>
</comment>
<dbReference type="InterPro" id="IPR017972">
    <property type="entry name" value="Cyt_P450_CS"/>
</dbReference>
<keyword evidence="5 9" id="KW-0560">Oxidoreductase</keyword>
<keyword evidence="12" id="KW-1185">Reference proteome</keyword>
<evidence type="ECO:0000256" key="10">
    <source>
        <dbReference type="SAM" id="Phobius"/>
    </source>
</evidence>
<gene>
    <name evidence="11" type="ORF">AC578_8558</name>
</gene>
<dbReference type="Pfam" id="PF00067">
    <property type="entry name" value="p450"/>
    <property type="match status" value="1"/>
</dbReference>
<keyword evidence="6 8" id="KW-0408">Iron</keyword>